<dbReference type="eggNOG" id="ENOG502R80G">
    <property type="taxonomic scope" value="Eukaryota"/>
</dbReference>
<evidence type="ECO:0000256" key="2">
    <source>
        <dbReference type="ARBA" id="ARBA00022857"/>
    </source>
</evidence>
<dbReference type="Gene3D" id="3.90.25.10">
    <property type="entry name" value="UDP-galactose 4-epimerase, domain 1"/>
    <property type="match status" value="1"/>
</dbReference>
<dbReference type="InterPro" id="IPR008030">
    <property type="entry name" value="NmrA-like"/>
</dbReference>
<evidence type="ECO:0000259" key="4">
    <source>
        <dbReference type="Pfam" id="PF05368"/>
    </source>
</evidence>
<reference evidence="5 6" key="1">
    <citation type="journal article" date="2011" name="J. Gen. Appl. Microbiol.">
        <title>Draft genome sequencing of the enigmatic basidiomycete Mixia osmundae.</title>
        <authorList>
            <person name="Nishida H."/>
            <person name="Nagatsuka Y."/>
            <person name="Sugiyama J."/>
        </authorList>
    </citation>
    <scope>NUCLEOTIDE SEQUENCE [LARGE SCALE GENOMIC DNA]</scope>
    <source>
        <strain evidence="6">CBS 9802 / IAM 14324 / JCM 22182 / KY 12970</strain>
    </source>
</reference>
<gene>
    <name evidence="5" type="primary">Mo04815</name>
    <name evidence="5" type="ORF">E5Q_04815</name>
</gene>
<dbReference type="SUPFAM" id="SSF51735">
    <property type="entry name" value="NAD(P)-binding Rossmann-fold domains"/>
    <property type="match status" value="1"/>
</dbReference>
<dbReference type="RefSeq" id="XP_014569335.1">
    <property type="nucleotide sequence ID" value="XM_014713849.1"/>
</dbReference>
<evidence type="ECO:0000313" key="6">
    <source>
        <dbReference type="Proteomes" id="UP000009131"/>
    </source>
</evidence>
<dbReference type="EMBL" id="BABT02000150">
    <property type="protein sequence ID" value="GAA98132.1"/>
    <property type="molecule type" value="Genomic_DNA"/>
</dbReference>
<feature type="domain" description="NmrA-like" evidence="4">
    <location>
        <begin position="29"/>
        <end position="219"/>
    </location>
</feature>
<evidence type="ECO:0000256" key="1">
    <source>
        <dbReference type="ARBA" id="ARBA00006328"/>
    </source>
</evidence>
<reference evidence="5 6" key="2">
    <citation type="journal article" date="2012" name="Open Biol.">
        <title>Characteristics of nucleosomes and linker DNA regions on the genome of the basidiomycete Mixia osmundae revealed by mono- and dinucleosome mapping.</title>
        <authorList>
            <person name="Nishida H."/>
            <person name="Kondo S."/>
            <person name="Matsumoto T."/>
            <person name="Suzuki Y."/>
            <person name="Yoshikawa H."/>
            <person name="Taylor T.D."/>
            <person name="Sugiyama J."/>
        </authorList>
    </citation>
    <scope>NUCLEOTIDE SEQUENCE [LARGE SCALE GENOMIC DNA]</scope>
    <source>
        <strain evidence="6">CBS 9802 / IAM 14324 / JCM 22182 / KY 12970</strain>
    </source>
</reference>
<accession>G7E5M2</accession>
<keyword evidence="3" id="KW-0560">Oxidoreductase</keyword>
<sequence>MFVCASRSYRRNAPIGACSHVHEQRRYPLRHSYRIKGITRDTTKPAARALAARGVQVVRGDFSEQDSLAVAVEGADSVVIITVPVFAADGREQETVHGKAIADAAVTAGAQQIIFSSLVSPARLTDGRLTNATSCEAKADIQDYIAALSVESSFFIPGGFMQNFLGPLQPRPTVDGTFVLCHLYIPDDPKPLIDIVGDTGKFVAAMLADPIKYDKTRLVHSNSSEVIYQQVSASEFLSHFPPTAQACIADMFQWFKDGQSYYGQDSDAKIKWAVENARGPVTELEDFLKRTLIPSLQ</sequence>
<dbReference type="Gene3D" id="3.40.50.720">
    <property type="entry name" value="NAD(P)-binding Rossmann-like Domain"/>
    <property type="match status" value="1"/>
</dbReference>
<dbReference type="STRING" id="764103.G7E5M2"/>
<dbReference type="Proteomes" id="UP000009131">
    <property type="component" value="Unassembled WGS sequence"/>
</dbReference>
<dbReference type="PANTHER" id="PTHR42748:SF30">
    <property type="entry name" value="NMRA-LIKE DOMAIN-CONTAINING PROTEIN"/>
    <property type="match status" value="1"/>
</dbReference>
<dbReference type="HOGENOM" id="CLU_007383_8_1_1"/>
<dbReference type="InterPro" id="IPR036291">
    <property type="entry name" value="NAD(P)-bd_dom_sf"/>
</dbReference>
<name>G7E5M2_MIXOS</name>
<dbReference type="Pfam" id="PF05368">
    <property type="entry name" value="NmrA"/>
    <property type="match status" value="1"/>
</dbReference>
<evidence type="ECO:0000256" key="3">
    <source>
        <dbReference type="ARBA" id="ARBA00023002"/>
    </source>
</evidence>
<dbReference type="OMA" id="GADCCFL"/>
<dbReference type="AlphaFoldDB" id="G7E5M2"/>
<comment type="similarity">
    <text evidence="1">Belongs to the NmrA-type oxidoreductase family.</text>
</comment>
<dbReference type="InParanoid" id="G7E5M2"/>
<dbReference type="InterPro" id="IPR051164">
    <property type="entry name" value="NmrA-like_oxidored"/>
</dbReference>
<comment type="caution">
    <text evidence="5">The sequence shown here is derived from an EMBL/GenBank/DDBJ whole genome shotgun (WGS) entry which is preliminary data.</text>
</comment>
<keyword evidence="2" id="KW-0521">NADP</keyword>
<dbReference type="GO" id="GO:0016491">
    <property type="term" value="F:oxidoreductase activity"/>
    <property type="evidence" value="ECO:0007669"/>
    <property type="project" value="UniProtKB-KW"/>
</dbReference>
<dbReference type="GO" id="GO:0005634">
    <property type="term" value="C:nucleus"/>
    <property type="evidence" value="ECO:0007669"/>
    <property type="project" value="TreeGrafter"/>
</dbReference>
<evidence type="ECO:0000313" key="5">
    <source>
        <dbReference type="EMBL" id="GAA98132.1"/>
    </source>
</evidence>
<organism evidence="5 6">
    <name type="scientific">Mixia osmundae (strain CBS 9802 / IAM 14324 / JCM 22182 / KY 12970)</name>
    <dbReference type="NCBI Taxonomy" id="764103"/>
    <lineage>
        <taxon>Eukaryota</taxon>
        <taxon>Fungi</taxon>
        <taxon>Dikarya</taxon>
        <taxon>Basidiomycota</taxon>
        <taxon>Pucciniomycotina</taxon>
        <taxon>Mixiomycetes</taxon>
        <taxon>Mixiales</taxon>
        <taxon>Mixiaceae</taxon>
        <taxon>Mixia</taxon>
    </lineage>
</organism>
<protein>
    <recommendedName>
        <fullName evidence="4">NmrA-like domain-containing protein</fullName>
    </recommendedName>
</protein>
<dbReference type="OrthoDB" id="300709at2759"/>
<dbReference type="PANTHER" id="PTHR42748">
    <property type="entry name" value="NITROGEN METABOLITE REPRESSION PROTEIN NMRA FAMILY MEMBER"/>
    <property type="match status" value="1"/>
</dbReference>
<keyword evidence="6" id="KW-1185">Reference proteome</keyword>
<proteinExistence type="inferred from homology"/>